<gene>
    <name evidence="9" type="ORF">GCM10023173_19490</name>
</gene>
<evidence type="ECO:0000256" key="6">
    <source>
        <dbReference type="ARBA" id="ARBA00022723"/>
    </source>
</evidence>
<evidence type="ECO:0000256" key="7">
    <source>
        <dbReference type="ARBA" id="ARBA00022982"/>
    </source>
</evidence>
<dbReference type="SUPFAM" id="SSF48695">
    <property type="entry name" value="Multiheme cytochromes"/>
    <property type="match status" value="1"/>
</dbReference>
<dbReference type="EMBL" id="BAABGR010000029">
    <property type="protein sequence ID" value="GAA4518121.1"/>
    <property type="molecule type" value="Genomic_DNA"/>
</dbReference>
<dbReference type="NCBIfam" id="NF033196">
    <property type="entry name" value="c_type_nonphoto"/>
    <property type="match status" value="1"/>
</dbReference>
<reference evidence="10" key="1">
    <citation type="journal article" date="2019" name="Int. J. Syst. Evol. Microbiol.">
        <title>The Global Catalogue of Microorganisms (GCM) 10K type strain sequencing project: providing services to taxonomists for standard genome sequencing and annotation.</title>
        <authorList>
            <consortium name="The Broad Institute Genomics Platform"/>
            <consortium name="The Broad Institute Genome Sequencing Center for Infectious Disease"/>
            <person name="Wu L."/>
            <person name="Ma J."/>
        </authorList>
    </citation>
    <scope>NUCLEOTIDE SEQUENCE [LARGE SCALE GENOMIC DNA]</scope>
    <source>
        <strain evidence="10">JCM 17858</strain>
    </source>
</reference>
<dbReference type="InterPro" id="IPR023119">
    <property type="entry name" value="Multihaem_cyt_PRC_cyt_su-like"/>
</dbReference>
<protein>
    <recommendedName>
        <fullName evidence="2">Photosynthetic reaction center cytochrome c subunit</fullName>
    </recommendedName>
</protein>
<name>A0ABP8R4P3_9SPHI</name>
<evidence type="ECO:0000313" key="9">
    <source>
        <dbReference type="EMBL" id="GAA4518121.1"/>
    </source>
</evidence>
<keyword evidence="6" id="KW-0479">Metal-binding</keyword>
<evidence type="ECO:0000256" key="8">
    <source>
        <dbReference type="ARBA" id="ARBA00023004"/>
    </source>
</evidence>
<dbReference type="InterPro" id="IPR036280">
    <property type="entry name" value="Multihaem_cyt_sf"/>
</dbReference>
<comment type="caution">
    <text evidence="9">The sequence shown here is derived from an EMBL/GenBank/DDBJ whole genome shotgun (WGS) entry which is preliminary data.</text>
</comment>
<sequence>MIIAVSAFTQPGQPQNEKPKNLKVLPKNISNEELTKVMRGFNAALGVKCNYCHAPKSNGEKGMDFASDANPKKNVAREMIKMTQKINKKYFNKEHDGVLKNISCETCHNGAAKPKTLTK</sequence>
<evidence type="ECO:0000256" key="2">
    <source>
        <dbReference type="ARBA" id="ARBA00015978"/>
    </source>
</evidence>
<keyword evidence="8" id="KW-0408">Iron</keyword>
<dbReference type="Proteomes" id="UP001500394">
    <property type="component" value="Unassembled WGS sequence"/>
</dbReference>
<comment type="function">
    <text evidence="1">The reaction center of purple bacteria contains a tightly bound cytochrome molecule which re-reduces the photo oxidized primary electron donor.</text>
</comment>
<organism evidence="9 10">
    <name type="scientific">Sphingobacterium thermophilum</name>
    <dbReference type="NCBI Taxonomy" id="768534"/>
    <lineage>
        <taxon>Bacteria</taxon>
        <taxon>Pseudomonadati</taxon>
        <taxon>Bacteroidota</taxon>
        <taxon>Sphingobacteriia</taxon>
        <taxon>Sphingobacteriales</taxon>
        <taxon>Sphingobacteriaceae</taxon>
        <taxon>Sphingobacterium</taxon>
    </lineage>
</organism>
<keyword evidence="3" id="KW-0813">Transport</keyword>
<evidence type="ECO:0000256" key="4">
    <source>
        <dbReference type="ARBA" id="ARBA00022531"/>
    </source>
</evidence>
<dbReference type="Gene3D" id="1.10.468.10">
    <property type="entry name" value="Photosynthetic Reaction Center, subunit C, domain 2"/>
    <property type="match status" value="1"/>
</dbReference>
<evidence type="ECO:0000256" key="3">
    <source>
        <dbReference type="ARBA" id="ARBA00022448"/>
    </source>
</evidence>
<keyword evidence="5" id="KW-0349">Heme</keyword>
<proteinExistence type="predicted"/>
<evidence type="ECO:0000256" key="5">
    <source>
        <dbReference type="ARBA" id="ARBA00022617"/>
    </source>
</evidence>
<dbReference type="Pfam" id="PF02276">
    <property type="entry name" value="CytoC_RC"/>
    <property type="match status" value="1"/>
</dbReference>
<keyword evidence="7" id="KW-0249">Electron transport</keyword>
<evidence type="ECO:0000313" key="10">
    <source>
        <dbReference type="Proteomes" id="UP001500394"/>
    </source>
</evidence>
<keyword evidence="10" id="KW-1185">Reference proteome</keyword>
<keyword evidence="4" id="KW-0602">Photosynthesis</keyword>
<accession>A0ABP8R4P3</accession>
<dbReference type="InterPro" id="IPR003158">
    <property type="entry name" value="Photosyn_RC_cyt_c-su"/>
</dbReference>
<evidence type="ECO:0000256" key="1">
    <source>
        <dbReference type="ARBA" id="ARBA00003196"/>
    </source>
</evidence>